<keyword evidence="2" id="KW-0284">Flavonoid biosynthesis</keyword>
<evidence type="ECO:0000256" key="3">
    <source>
        <dbReference type="ARBA" id="ARBA00023445"/>
    </source>
</evidence>
<gene>
    <name evidence="10" type="ORF">WJX72_011202</name>
</gene>
<sequence>MAPVSGSELAPISVVTGASGFVATELIKQLLSKGHNVRGTVRDPAASAKTAHLRALGDALPGTLTLVAADLSVPGSFDNAVDGATYVFHVATPADFESKDPQREIVDAAVEGTRNLFGAVEKSRRTVQKVVITSTIAAVYNAFNIPTDCVLTEADWNEESKPDAGGIESYSASKVLAERVATELADKVGVGLAFINPSFILGPITSPIGVGFSVQVILKTLLEGGADIPGSVIGLKVDVRDVALAHIRAAENPAAKGRYIVSHETTTSVRTLTNILKKRFPGLKFGDGEDAPPHRLVDASKARKELGLQLIPLEESLVDAALTEFQLGIATPQRV</sequence>
<dbReference type="InterPro" id="IPR050425">
    <property type="entry name" value="NAD(P)_dehydrat-like"/>
</dbReference>
<name>A0AAW1P9F8_9CHLO</name>
<evidence type="ECO:0000256" key="2">
    <source>
        <dbReference type="ARBA" id="ARBA00023241"/>
    </source>
</evidence>
<dbReference type="PANTHER" id="PTHR10366:SF564">
    <property type="entry name" value="STEROL-4-ALPHA-CARBOXYLATE 3-DEHYDROGENASE, DECARBOXYLATING"/>
    <property type="match status" value="1"/>
</dbReference>
<dbReference type="EMBL" id="JALJOR010000018">
    <property type="protein sequence ID" value="KAK9804404.1"/>
    <property type="molecule type" value="Genomic_DNA"/>
</dbReference>
<accession>A0AAW1P9F8</accession>
<evidence type="ECO:0000256" key="4">
    <source>
        <dbReference type="ARBA" id="ARBA00039055"/>
    </source>
</evidence>
<evidence type="ECO:0000256" key="8">
    <source>
        <dbReference type="ARBA" id="ARBA00049132"/>
    </source>
</evidence>
<feature type="domain" description="NAD-dependent epimerase/dehydratase" evidence="9">
    <location>
        <begin position="14"/>
        <end position="256"/>
    </location>
</feature>
<evidence type="ECO:0000313" key="11">
    <source>
        <dbReference type="Proteomes" id="UP001489004"/>
    </source>
</evidence>
<dbReference type="FunFam" id="3.40.50.720:FF:000085">
    <property type="entry name" value="Dihydroflavonol reductase"/>
    <property type="match status" value="1"/>
</dbReference>
<dbReference type="Pfam" id="PF01370">
    <property type="entry name" value="Epimerase"/>
    <property type="match status" value="1"/>
</dbReference>
<protein>
    <recommendedName>
        <fullName evidence="6">Flavanone 4-reductase</fullName>
        <ecNumber evidence="5">1.1.1.219</ecNumber>
        <ecNumber evidence="4">1.1.1.234</ecNumber>
    </recommendedName>
</protein>
<proteinExistence type="inferred from homology"/>
<organism evidence="10 11">
    <name type="scientific">[Myrmecia] bisecta</name>
    <dbReference type="NCBI Taxonomy" id="41462"/>
    <lineage>
        <taxon>Eukaryota</taxon>
        <taxon>Viridiplantae</taxon>
        <taxon>Chlorophyta</taxon>
        <taxon>core chlorophytes</taxon>
        <taxon>Trebouxiophyceae</taxon>
        <taxon>Trebouxiales</taxon>
        <taxon>Trebouxiaceae</taxon>
        <taxon>Myrmecia</taxon>
    </lineage>
</organism>
<evidence type="ECO:0000256" key="6">
    <source>
        <dbReference type="ARBA" id="ARBA00042087"/>
    </source>
</evidence>
<evidence type="ECO:0000259" key="9">
    <source>
        <dbReference type="Pfam" id="PF01370"/>
    </source>
</evidence>
<dbReference type="Proteomes" id="UP001489004">
    <property type="component" value="Unassembled WGS sequence"/>
</dbReference>
<comment type="similarity">
    <text evidence="3">Belongs to the NAD(P)-dependent epimerase/dehydratase family. Dihydroflavonol-4-reductase subfamily.</text>
</comment>
<dbReference type="AlphaFoldDB" id="A0AAW1P9F8"/>
<dbReference type="GO" id="GO:0047890">
    <property type="term" value="F:flavanone 4-reductase activity"/>
    <property type="evidence" value="ECO:0007669"/>
    <property type="project" value="UniProtKB-EC"/>
</dbReference>
<dbReference type="InterPro" id="IPR001509">
    <property type="entry name" value="Epimerase_deHydtase"/>
</dbReference>
<dbReference type="PANTHER" id="PTHR10366">
    <property type="entry name" value="NAD DEPENDENT EPIMERASE/DEHYDRATASE"/>
    <property type="match status" value="1"/>
</dbReference>
<dbReference type="GO" id="GO:0009813">
    <property type="term" value="P:flavonoid biosynthetic process"/>
    <property type="evidence" value="ECO:0007669"/>
    <property type="project" value="UniProtKB-KW"/>
</dbReference>
<keyword evidence="1" id="KW-0560">Oxidoreductase</keyword>
<evidence type="ECO:0000256" key="5">
    <source>
        <dbReference type="ARBA" id="ARBA00039057"/>
    </source>
</evidence>
<evidence type="ECO:0000256" key="7">
    <source>
        <dbReference type="ARBA" id="ARBA00048870"/>
    </source>
</evidence>
<dbReference type="EC" id="1.1.1.234" evidence="4"/>
<keyword evidence="11" id="KW-1185">Reference proteome</keyword>
<dbReference type="EC" id="1.1.1.219" evidence="5"/>
<evidence type="ECO:0000313" key="10">
    <source>
        <dbReference type="EMBL" id="KAK9804404.1"/>
    </source>
</evidence>
<dbReference type="InterPro" id="IPR036291">
    <property type="entry name" value="NAD(P)-bd_dom_sf"/>
</dbReference>
<evidence type="ECO:0000256" key="1">
    <source>
        <dbReference type="ARBA" id="ARBA00023002"/>
    </source>
</evidence>
<dbReference type="SUPFAM" id="SSF51735">
    <property type="entry name" value="NAD(P)-binding Rossmann-fold domains"/>
    <property type="match status" value="1"/>
</dbReference>
<reference evidence="10 11" key="1">
    <citation type="journal article" date="2024" name="Nat. Commun.">
        <title>Phylogenomics reveals the evolutionary origins of lichenization in chlorophyte algae.</title>
        <authorList>
            <person name="Puginier C."/>
            <person name="Libourel C."/>
            <person name="Otte J."/>
            <person name="Skaloud P."/>
            <person name="Haon M."/>
            <person name="Grisel S."/>
            <person name="Petersen M."/>
            <person name="Berrin J.G."/>
            <person name="Delaux P.M."/>
            <person name="Dal Grande F."/>
            <person name="Keller J."/>
        </authorList>
    </citation>
    <scope>NUCLEOTIDE SEQUENCE [LARGE SCALE GENOMIC DNA]</scope>
    <source>
        <strain evidence="10 11">SAG 2043</strain>
    </source>
</reference>
<dbReference type="GO" id="GO:0045552">
    <property type="term" value="F:dihydroflavanol 4-reductase activity"/>
    <property type="evidence" value="ECO:0007669"/>
    <property type="project" value="UniProtKB-EC"/>
</dbReference>
<comment type="caution">
    <text evidence="10">The sequence shown here is derived from an EMBL/GenBank/DDBJ whole genome shotgun (WGS) entry which is preliminary data.</text>
</comment>
<dbReference type="Gene3D" id="3.40.50.720">
    <property type="entry name" value="NAD(P)-binding Rossmann-like Domain"/>
    <property type="match status" value="1"/>
</dbReference>
<comment type="catalytic activity">
    <reaction evidence="7">
        <text>(2S)-flavan-4-ol + NADP(+) = (2S)-flavanone + NADPH + H(+)</text>
        <dbReference type="Rhea" id="RHEA:11228"/>
        <dbReference type="ChEBI" id="CHEBI:15378"/>
        <dbReference type="ChEBI" id="CHEBI:15605"/>
        <dbReference type="ChEBI" id="CHEBI:15606"/>
        <dbReference type="ChEBI" id="CHEBI:57783"/>
        <dbReference type="ChEBI" id="CHEBI:58349"/>
        <dbReference type="EC" id="1.1.1.234"/>
    </reaction>
</comment>
<comment type="catalytic activity">
    <reaction evidence="8">
        <text>a (2R,3S,4S)-leucoanthocyanidin + NADP(+) = a (2R,3R)-dihydroflavonol + NADPH + H(+)</text>
        <dbReference type="Rhea" id="RHEA:54444"/>
        <dbReference type="ChEBI" id="CHEBI:15378"/>
        <dbReference type="ChEBI" id="CHEBI:57783"/>
        <dbReference type="ChEBI" id="CHEBI:58349"/>
        <dbReference type="ChEBI" id="CHEBI:138176"/>
        <dbReference type="ChEBI" id="CHEBI:138188"/>
        <dbReference type="EC" id="1.1.1.219"/>
    </reaction>
</comment>